<evidence type="ECO:0000256" key="1">
    <source>
        <dbReference type="SAM" id="MobiDB-lite"/>
    </source>
</evidence>
<name>A0AAV4JJZ7_9GAST</name>
<feature type="region of interest" description="Disordered" evidence="1">
    <location>
        <begin position="1"/>
        <end position="45"/>
    </location>
</feature>
<evidence type="ECO:0000313" key="2">
    <source>
        <dbReference type="EMBL" id="GFS21342.1"/>
    </source>
</evidence>
<dbReference type="PANTHER" id="PTHR28601:SF1">
    <property type="entry name" value="COILED-COIL DOMAIN-CONTAINING PROTEIN 24"/>
    <property type="match status" value="1"/>
</dbReference>
<protein>
    <submittedName>
        <fullName evidence="2">Coiled-coil domain-containing protein 24-like</fullName>
    </submittedName>
</protein>
<gene>
    <name evidence="2" type="ORF">ElyMa_005079900</name>
</gene>
<feature type="compositionally biased region" description="Basic and acidic residues" evidence="1">
    <location>
        <begin position="1"/>
        <end position="40"/>
    </location>
</feature>
<keyword evidence="3" id="KW-1185">Reference proteome</keyword>
<proteinExistence type="predicted"/>
<dbReference type="AlphaFoldDB" id="A0AAV4JJZ7"/>
<reference evidence="2 3" key="1">
    <citation type="journal article" date="2021" name="Elife">
        <title>Chloroplast acquisition without the gene transfer in kleptoplastic sea slugs, Plakobranchus ocellatus.</title>
        <authorList>
            <person name="Maeda T."/>
            <person name="Takahashi S."/>
            <person name="Yoshida T."/>
            <person name="Shimamura S."/>
            <person name="Takaki Y."/>
            <person name="Nagai Y."/>
            <person name="Toyoda A."/>
            <person name="Suzuki Y."/>
            <person name="Arimoto A."/>
            <person name="Ishii H."/>
            <person name="Satoh N."/>
            <person name="Nishiyama T."/>
            <person name="Hasebe M."/>
            <person name="Maruyama T."/>
            <person name="Minagawa J."/>
            <person name="Obokata J."/>
            <person name="Shigenobu S."/>
        </authorList>
    </citation>
    <scope>NUCLEOTIDE SEQUENCE [LARGE SCALE GENOMIC DNA]</scope>
</reference>
<organism evidence="2 3">
    <name type="scientific">Elysia marginata</name>
    <dbReference type="NCBI Taxonomy" id="1093978"/>
    <lineage>
        <taxon>Eukaryota</taxon>
        <taxon>Metazoa</taxon>
        <taxon>Spiralia</taxon>
        <taxon>Lophotrochozoa</taxon>
        <taxon>Mollusca</taxon>
        <taxon>Gastropoda</taxon>
        <taxon>Heterobranchia</taxon>
        <taxon>Euthyneura</taxon>
        <taxon>Panpulmonata</taxon>
        <taxon>Sacoglossa</taxon>
        <taxon>Placobranchoidea</taxon>
        <taxon>Plakobranchidae</taxon>
        <taxon>Elysia</taxon>
    </lineage>
</organism>
<dbReference type="PANTHER" id="PTHR28601">
    <property type="entry name" value="COILED-COIL DOMAIN-CONTAINING PROTEIN 24"/>
    <property type="match status" value="1"/>
</dbReference>
<dbReference type="Pfam" id="PF15669">
    <property type="entry name" value="CCDC24"/>
    <property type="match status" value="1"/>
</dbReference>
<evidence type="ECO:0000313" key="3">
    <source>
        <dbReference type="Proteomes" id="UP000762676"/>
    </source>
</evidence>
<dbReference type="EMBL" id="BMAT01010165">
    <property type="protein sequence ID" value="GFS21342.1"/>
    <property type="molecule type" value="Genomic_DNA"/>
</dbReference>
<dbReference type="Proteomes" id="UP000762676">
    <property type="component" value="Unassembled WGS sequence"/>
</dbReference>
<feature type="region of interest" description="Disordered" evidence="1">
    <location>
        <begin position="110"/>
        <end position="131"/>
    </location>
</feature>
<comment type="caution">
    <text evidence="2">The sequence shown here is derived from an EMBL/GenBank/DDBJ whole genome shotgun (WGS) entry which is preliminary data.</text>
</comment>
<accession>A0AAV4JJZ7</accession>
<dbReference type="InterPro" id="IPR031367">
    <property type="entry name" value="CCDC24"/>
</dbReference>
<sequence>MRDPEHIFKNHNSEILDYAADKARPESARSRTSRSSDGRETPMAIVSPERLDLAYNMTDEVEAVNKQLNFLEFGKVCYSLRAYLVKEVGQLLEDVQFLQSCLDEAADVRDAPTPALTSREPTLTGLSPRGPGIQSVLY</sequence>
<feature type="compositionally biased region" description="Polar residues" evidence="1">
    <location>
        <begin position="115"/>
        <end position="125"/>
    </location>
</feature>